<name>A0A840S4I6_9BURK</name>
<protein>
    <recommendedName>
        <fullName evidence="2">histidine kinase</fullName>
        <ecNumber evidence="2">2.7.13.3</ecNumber>
    </recommendedName>
</protein>
<dbReference type="InterPro" id="IPR036890">
    <property type="entry name" value="HATPase_C_sf"/>
</dbReference>
<dbReference type="InterPro" id="IPR005467">
    <property type="entry name" value="His_kinase_dom"/>
</dbReference>
<evidence type="ECO:0000256" key="3">
    <source>
        <dbReference type="ARBA" id="ARBA00022679"/>
    </source>
</evidence>
<proteinExistence type="predicted"/>
<keyword evidence="6" id="KW-0812">Transmembrane</keyword>
<feature type="transmembrane region" description="Helical" evidence="6">
    <location>
        <begin position="168"/>
        <end position="190"/>
    </location>
</feature>
<dbReference type="GO" id="GO:0000160">
    <property type="term" value="P:phosphorelay signal transduction system"/>
    <property type="evidence" value="ECO:0007669"/>
    <property type="project" value="UniProtKB-KW"/>
</dbReference>
<dbReference type="EC" id="2.7.13.3" evidence="2"/>
<comment type="catalytic activity">
    <reaction evidence="1">
        <text>ATP + protein L-histidine = ADP + protein N-phospho-L-histidine.</text>
        <dbReference type="EC" id="2.7.13.3"/>
    </reaction>
</comment>
<evidence type="ECO:0000259" key="8">
    <source>
        <dbReference type="PROSITE" id="PS50109"/>
    </source>
</evidence>
<sequence>MLMPPFLRIPGTWVLWLVLTLSLLTSSAQAGSQTLNNAWVLQPSEPPRSVALPWAGSPTGSSLQLRFNHARGHTEQQALWLPSSCLLRELRVNGVPLWLDKHPSGCQGSLLLALPAELLRAQDNLLEVDLGDATRPEQPHPARLDSPSIGDWQSLLQAHEQRHALQDLLPIAVGGGLMGLALATGLLALSHRAERRLLWLAACMVCWALVMWPAAASPLLLSPPMGARALAASLCGAGWSLLLTRHLGWRSRWSDPILLALGLGLGLLPNLPSGFAWAPWASWALLLGALSAWFLARRLRSWWRQGPRKAWPELLQHGLLPFGVSATLLACLIPWSLGRGAAAELVAMLLSLYALSLMLGFAHLRILAEQRARLTELRMHERLTEQEHQHRVQSERHLEQVTERERKRIAADLHDDLGAKLLTIVHTSDNERISTLAREALEEMRLSVRGLTGRPVQLLDAVGDWRAEVVSRLNQANIEAEWLSLGEEVVHTLAARSYVQTTRVIREAISNVIKHSGATRCVVRCLLLDDDFQIVIQDNGRGVPTGGDGRLDKGHGMSSMKSRAKQMEGQCLVESGPGWGTLIRLTIPL</sequence>
<accession>A0A840S4I6</accession>
<keyword evidence="10" id="KW-1185">Reference proteome</keyword>
<evidence type="ECO:0000313" key="9">
    <source>
        <dbReference type="EMBL" id="MBB5206207.1"/>
    </source>
</evidence>
<dbReference type="GO" id="GO:0004673">
    <property type="term" value="F:protein histidine kinase activity"/>
    <property type="evidence" value="ECO:0007669"/>
    <property type="project" value="UniProtKB-EC"/>
</dbReference>
<evidence type="ECO:0000256" key="6">
    <source>
        <dbReference type="SAM" id="Phobius"/>
    </source>
</evidence>
<evidence type="ECO:0000256" key="4">
    <source>
        <dbReference type="ARBA" id="ARBA00022777"/>
    </source>
</evidence>
<comment type="caution">
    <text evidence="9">The sequence shown here is derived from an EMBL/GenBank/DDBJ whole genome shotgun (WGS) entry which is preliminary data.</text>
</comment>
<dbReference type="EMBL" id="JACHHO010000008">
    <property type="protein sequence ID" value="MBB5206207.1"/>
    <property type="molecule type" value="Genomic_DNA"/>
</dbReference>
<evidence type="ECO:0000256" key="1">
    <source>
        <dbReference type="ARBA" id="ARBA00000085"/>
    </source>
</evidence>
<dbReference type="InterPro" id="IPR003594">
    <property type="entry name" value="HATPase_dom"/>
</dbReference>
<feature type="chain" id="PRO_5032559053" description="histidine kinase" evidence="7">
    <location>
        <begin position="31"/>
        <end position="589"/>
    </location>
</feature>
<dbReference type="CDD" id="cd16917">
    <property type="entry name" value="HATPase_UhpB-NarQ-NarX-like"/>
    <property type="match status" value="1"/>
</dbReference>
<dbReference type="Proteomes" id="UP000554837">
    <property type="component" value="Unassembled WGS sequence"/>
</dbReference>
<gene>
    <name evidence="9" type="ORF">HNQ51_003552</name>
</gene>
<feature type="transmembrane region" description="Helical" evidence="6">
    <location>
        <begin position="317"/>
        <end position="335"/>
    </location>
</feature>
<dbReference type="PROSITE" id="PS50109">
    <property type="entry name" value="HIS_KIN"/>
    <property type="match status" value="1"/>
</dbReference>
<keyword evidence="4 9" id="KW-0418">Kinase</keyword>
<evidence type="ECO:0000256" key="5">
    <source>
        <dbReference type="ARBA" id="ARBA00023012"/>
    </source>
</evidence>
<evidence type="ECO:0000256" key="2">
    <source>
        <dbReference type="ARBA" id="ARBA00012438"/>
    </source>
</evidence>
<dbReference type="OrthoDB" id="8697484at2"/>
<reference evidence="9 10" key="1">
    <citation type="submission" date="2020-08" db="EMBL/GenBank/DDBJ databases">
        <title>Genomic Encyclopedia of Type Strains, Phase IV (KMG-IV): sequencing the most valuable type-strain genomes for metagenomic binning, comparative biology and taxonomic classification.</title>
        <authorList>
            <person name="Goeker M."/>
        </authorList>
    </citation>
    <scope>NUCLEOTIDE SEQUENCE [LARGE SCALE GENOMIC DNA]</scope>
    <source>
        <strain evidence="9 10">DSM 23958</strain>
    </source>
</reference>
<keyword evidence="5" id="KW-0902">Two-component regulatory system</keyword>
<organism evidence="9 10">
    <name type="scientific">Inhella inkyongensis</name>
    <dbReference type="NCBI Taxonomy" id="392593"/>
    <lineage>
        <taxon>Bacteria</taxon>
        <taxon>Pseudomonadati</taxon>
        <taxon>Pseudomonadota</taxon>
        <taxon>Betaproteobacteria</taxon>
        <taxon>Burkholderiales</taxon>
        <taxon>Sphaerotilaceae</taxon>
        <taxon>Inhella</taxon>
    </lineage>
</organism>
<feature type="domain" description="Histidine kinase" evidence="8">
    <location>
        <begin position="503"/>
        <end position="589"/>
    </location>
</feature>
<keyword evidence="6" id="KW-0472">Membrane</keyword>
<evidence type="ECO:0000256" key="7">
    <source>
        <dbReference type="SAM" id="SignalP"/>
    </source>
</evidence>
<dbReference type="AlphaFoldDB" id="A0A840S4I6"/>
<dbReference type="SMART" id="SM00387">
    <property type="entry name" value="HATPase_c"/>
    <property type="match status" value="1"/>
</dbReference>
<dbReference type="PANTHER" id="PTHR24421:SF10">
    <property type="entry name" value="NITRATE_NITRITE SENSOR PROTEIN NARQ"/>
    <property type="match status" value="1"/>
</dbReference>
<dbReference type="InterPro" id="IPR050482">
    <property type="entry name" value="Sensor_HK_TwoCompSys"/>
</dbReference>
<dbReference type="RefSeq" id="WP_138855433.1">
    <property type="nucleotide sequence ID" value="NZ_CP040709.1"/>
</dbReference>
<feature type="signal peptide" evidence="7">
    <location>
        <begin position="1"/>
        <end position="30"/>
    </location>
</feature>
<dbReference type="SUPFAM" id="SSF55874">
    <property type="entry name" value="ATPase domain of HSP90 chaperone/DNA topoisomerase II/histidine kinase"/>
    <property type="match status" value="1"/>
</dbReference>
<dbReference type="Gene3D" id="3.30.565.10">
    <property type="entry name" value="Histidine kinase-like ATPase, C-terminal domain"/>
    <property type="match status" value="1"/>
</dbReference>
<keyword evidence="7" id="KW-0732">Signal</keyword>
<feature type="transmembrane region" description="Helical" evidence="6">
    <location>
        <begin position="277"/>
        <end position="296"/>
    </location>
</feature>
<dbReference type="Pfam" id="PF02518">
    <property type="entry name" value="HATPase_c"/>
    <property type="match status" value="1"/>
</dbReference>
<dbReference type="PANTHER" id="PTHR24421">
    <property type="entry name" value="NITRATE/NITRITE SENSOR PROTEIN NARX-RELATED"/>
    <property type="match status" value="1"/>
</dbReference>
<feature type="transmembrane region" description="Helical" evidence="6">
    <location>
        <begin position="197"/>
        <end position="215"/>
    </location>
</feature>
<evidence type="ECO:0000313" key="10">
    <source>
        <dbReference type="Proteomes" id="UP000554837"/>
    </source>
</evidence>
<keyword evidence="3" id="KW-0808">Transferase</keyword>
<keyword evidence="6" id="KW-1133">Transmembrane helix</keyword>
<feature type="transmembrane region" description="Helical" evidence="6">
    <location>
        <begin position="341"/>
        <end position="364"/>
    </location>
</feature>